<dbReference type="EMBL" id="CM056818">
    <property type="protein sequence ID" value="KAJ8622826.1"/>
    <property type="molecule type" value="Genomic_DNA"/>
</dbReference>
<gene>
    <name evidence="1" type="ORF">MRB53_031355</name>
</gene>
<organism evidence="1 2">
    <name type="scientific">Persea americana</name>
    <name type="common">Avocado</name>
    <dbReference type="NCBI Taxonomy" id="3435"/>
    <lineage>
        <taxon>Eukaryota</taxon>
        <taxon>Viridiplantae</taxon>
        <taxon>Streptophyta</taxon>
        <taxon>Embryophyta</taxon>
        <taxon>Tracheophyta</taxon>
        <taxon>Spermatophyta</taxon>
        <taxon>Magnoliopsida</taxon>
        <taxon>Magnoliidae</taxon>
        <taxon>Laurales</taxon>
        <taxon>Lauraceae</taxon>
        <taxon>Persea</taxon>
    </lineage>
</organism>
<comment type="caution">
    <text evidence="1">The sequence shown here is derived from an EMBL/GenBank/DDBJ whole genome shotgun (WGS) entry which is preliminary data.</text>
</comment>
<evidence type="ECO:0000313" key="1">
    <source>
        <dbReference type="EMBL" id="KAJ8622826.1"/>
    </source>
</evidence>
<accession>A0ACC2KNQ5</accession>
<keyword evidence="2" id="KW-1185">Reference proteome</keyword>
<reference evidence="1 2" key="1">
    <citation type="journal article" date="2022" name="Hortic Res">
        <title>A haplotype resolved chromosomal level avocado genome allows analysis of novel avocado genes.</title>
        <authorList>
            <person name="Nath O."/>
            <person name="Fletcher S.J."/>
            <person name="Hayward A."/>
            <person name="Shaw L.M."/>
            <person name="Masouleh A.K."/>
            <person name="Furtado A."/>
            <person name="Henry R.J."/>
            <person name="Mitter N."/>
        </authorList>
    </citation>
    <scope>NUCLEOTIDE SEQUENCE [LARGE SCALE GENOMIC DNA]</scope>
    <source>
        <strain evidence="2">cv. Hass</strain>
    </source>
</reference>
<evidence type="ECO:0000313" key="2">
    <source>
        <dbReference type="Proteomes" id="UP001234297"/>
    </source>
</evidence>
<proteinExistence type="predicted"/>
<protein>
    <submittedName>
        <fullName evidence="1">Uncharacterized protein</fullName>
    </submittedName>
</protein>
<dbReference type="Proteomes" id="UP001234297">
    <property type="component" value="Chromosome 10"/>
</dbReference>
<name>A0ACC2KNQ5_PERAE</name>
<sequence>MGHTGSPHLFTPLLISMIGIIATALALTIYRLMVSRFCTPRDHITTQHFQVCDITNGVDQKVLDSIPIQVYTHNQRAMRDGDQCECAVCLGEFEEGDPVRILPHCHHVFHLQCIDEWIISHSICPLCRFPIVAPTPPESPVITDTNGQEAGHVPYLQSQTQGSLVISIDDNHVSGARRSSRVALCRSSSFFSVERKPQIAFVQLKRSLSDCAHVSIEIDLEQEHELPSWLKGLKSIEKSS</sequence>